<name>A0A142VZ91_9SPHN</name>
<dbReference type="Pfam" id="PF21075">
    <property type="entry name" value="GDH_ACT1"/>
    <property type="match status" value="1"/>
</dbReference>
<dbReference type="InterPro" id="IPR049058">
    <property type="entry name" value="NAD_Glu_DH_HM2"/>
</dbReference>
<dbReference type="Pfam" id="PF21079">
    <property type="entry name" value="GDH_HM2"/>
    <property type="match status" value="1"/>
</dbReference>
<dbReference type="Pfam" id="PF21074">
    <property type="entry name" value="GDH_C"/>
    <property type="match status" value="1"/>
</dbReference>
<feature type="domain" description="NAD-glutamate dehydrogenase ACT3" evidence="6">
    <location>
        <begin position="520"/>
        <end position="589"/>
    </location>
</feature>
<dbReference type="InterPro" id="IPR049056">
    <property type="entry name" value="NAD_Glu_DH_HM3"/>
</dbReference>
<dbReference type="PIRSF" id="PIRSF036761">
    <property type="entry name" value="GDH_Mll4104"/>
    <property type="match status" value="1"/>
</dbReference>
<dbReference type="GO" id="GO:0006538">
    <property type="term" value="P:L-glutamate catabolic process"/>
    <property type="evidence" value="ECO:0007669"/>
    <property type="project" value="InterPro"/>
</dbReference>
<dbReference type="RefSeq" id="WP_062901433.1">
    <property type="nucleotide sequence ID" value="NZ_CP013342.1"/>
</dbReference>
<dbReference type="InterPro" id="IPR028971">
    <property type="entry name" value="NAD-GDH_cat"/>
</dbReference>
<reference evidence="7 8" key="2">
    <citation type="journal article" date="2016" name="Genome Announc.">
        <title>Complete Genome Sequence of Sphingopyxis terrae Strain 203-1 (NBRC 111660), a Polyethylene Glycol Degrader.</title>
        <authorList>
            <person name="Ohtsubo Y."/>
            <person name="Nonoyama S."/>
            <person name="Nagata Y."/>
            <person name="Numata M."/>
            <person name="Tsuchikane K."/>
            <person name="Hosoyama A."/>
            <person name="Yamazoe A."/>
            <person name="Tsuda M."/>
            <person name="Fujita N."/>
            <person name="Kawai F."/>
        </authorList>
    </citation>
    <scope>NUCLEOTIDE SEQUENCE [LARGE SCALE GENOMIC DNA]</scope>
    <source>
        <strain evidence="7 8">203-1</strain>
    </source>
</reference>
<dbReference type="InterPro" id="IPR048381">
    <property type="entry name" value="GDH_C"/>
</dbReference>
<dbReference type="Pfam" id="PF21078">
    <property type="entry name" value="GDH_HM3"/>
    <property type="match status" value="1"/>
</dbReference>
<dbReference type="InterPro" id="IPR049062">
    <property type="entry name" value="NAD_Glu_DH_ACT2"/>
</dbReference>
<dbReference type="InterPro" id="IPR049059">
    <property type="entry name" value="NAD_Glu_DH_HM1"/>
</dbReference>
<dbReference type="SUPFAM" id="SSF51735">
    <property type="entry name" value="NAD(P)-binding Rossmann-fold domains"/>
    <property type="match status" value="1"/>
</dbReference>
<evidence type="ECO:0000259" key="4">
    <source>
        <dbReference type="Pfam" id="PF21075"/>
    </source>
</evidence>
<feature type="domain" description="NAD-glutamate dehydrogenase ACT2" evidence="5">
    <location>
        <begin position="370"/>
        <end position="458"/>
    </location>
</feature>
<feature type="domain" description="NAD-glutamate dehydrogenase catalytic" evidence="2">
    <location>
        <begin position="694"/>
        <end position="1185"/>
    </location>
</feature>
<dbReference type="PANTHER" id="PTHR43403">
    <property type="entry name" value="NAD-SPECIFIC GLUTAMATE DEHYDROGENASE"/>
    <property type="match status" value="1"/>
</dbReference>
<dbReference type="PANTHER" id="PTHR43403:SF1">
    <property type="entry name" value="NAD-SPECIFIC GLUTAMATE DEHYDROGENASE"/>
    <property type="match status" value="1"/>
</dbReference>
<dbReference type="SUPFAM" id="SSF53223">
    <property type="entry name" value="Aminoacid dehydrogenase-like, N-terminal domain"/>
    <property type="match status" value="1"/>
</dbReference>
<dbReference type="InterPro" id="IPR046346">
    <property type="entry name" value="Aminoacid_DH-like_N_sf"/>
</dbReference>
<evidence type="ECO:0000259" key="6">
    <source>
        <dbReference type="Pfam" id="PF21077"/>
    </source>
</evidence>
<dbReference type="Proteomes" id="UP000076234">
    <property type="component" value="Chromosome"/>
</dbReference>
<dbReference type="STRING" id="1219058.AOA14_08235"/>
<dbReference type="InterPro" id="IPR049064">
    <property type="entry name" value="NAD_Glu_DH_ACT3"/>
</dbReference>
<dbReference type="InterPro" id="IPR036291">
    <property type="entry name" value="NAD(P)-bd_dom_sf"/>
</dbReference>
<evidence type="ECO:0000259" key="5">
    <source>
        <dbReference type="Pfam" id="PF21076"/>
    </source>
</evidence>
<dbReference type="KEGG" id="ster:AOA14_08235"/>
<dbReference type="Pfam" id="PF21076">
    <property type="entry name" value="GDH_ACT2"/>
    <property type="match status" value="1"/>
</dbReference>
<accession>A0A142VZ91</accession>
<dbReference type="InterPro" id="IPR024727">
    <property type="entry name" value="NAD_Glu_DH_N_ACT1"/>
</dbReference>
<protein>
    <submittedName>
        <fullName evidence="7">Glutamate dehydrogenase</fullName>
    </submittedName>
</protein>
<evidence type="ECO:0000259" key="2">
    <source>
        <dbReference type="Pfam" id="PF05088"/>
    </source>
</evidence>
<dbReference type="Pfam" id="PF21073">
    <property type="entry name" value="GDH_HM1"/>
    <property type="match status" value="1"/>
</dbReference>
<keyword evidence="1" id="KW-0560">Oxidoreductase</keyword>
<dbReference type="Pfam" id="PF05088">
    <property type="entry name" value="Bac_GDH_CD"/>
    <property type="match status" value="1"/>
</dbReference>
<evidence type="ECO:0000259" key="3">
    <source>
        <dbReference type="Pfam" id="PF21074"/>
    </source>
</evidence>
<organism evidence="7 8">
    <name type="scientific">Sphingopyxis terrae subsp. terrae NBRC 15098</name>
    <dbReference type="NCBI Taxonomy" id="1219058"/>
    <lineage>
        <taxon>Bacteria</taxon>
        <taxon>Pseudomonadati</taxon>
        <taxon>Pseudomonadota</taxon>
        <taxon>Alphaproteobacteria</taxon>
        <taxon>Sphingomonadales</taxon>
        <taxon>Sphingomonadaceae</taxon>
        <taxon>Sphingopyxis</taxon>
    </lineage>
</organism>
<sequence length="1565" mass="168319">MPEKSTEDTAAGTSPAAQVPAKFAKAYQAALQGSALPGESDDLDAKALAEAGEFAARASLDRAPGQPSFLLEPVAADGTDRRMRLVVVNDDMPFLVDSTSQIAGAQGLAVHRILHPVVSVERDAKNHLTAVDAGKDGARESVIYMELERGDARARRRLLDALEASLADVRAAVADWKAMRAAMLADSTMRADGDGAELLRWFESGAMTQLGHEWRTRDGKRHDPLGICAAGTSEILSETALEAAFAWFEKGRTAPLLIKSNRLSSVHRRVLLDLVVVPEMKGKTVERLSIHAGLWTSAALSTPPAKVPVLRAQLEALMAKFGFDPGGHAGKALAHALTALPHDLLIAFDAESLEELVLTSMSITDRPRPKLVMIRSPLGRHLFTFVWLPRDEVSTGRRLAIESLLVREAKAGVIGWTMALEDGGAALLRYTLDLRGGGIVPDTEALNAQLEQMVRGWQPEVEGALARRGDPGRAAALAARFAPLFPANYRNLYNPEEAARDILRLRDLDADRPRNVRLAKKSLDGDDRLRLKVYSAAGPLALSDVVPALEHFGFEVLEEIPTELHVHGGGEGDAEATFIHDFSLRLPANVDETALMPHVETIEGAIAAVLDGKAENDAFNQLVLVTQTDPQAIVWLRAWFRYMRQGGSSYGMDTVVAALRGAPALTAALVDRFRALHDPQAKDAARAEELAAEIRTGFAAIQSIDDDRILRLFHAVIGATLRTNAFAPAAAEALAFKIDSSLVPGLPKPLPWREVWVYSPRVEGIHLRAGPVARGGLRWSDRRDDFRTEILGLMKAQRVKNAVIVPTGAKGGFYPKQLPSPAEDRDAWFAEGTECYRIFIRSLLSITDNIVGGKVVHPKGVVIRDGEDPYFVVAADKGTATFSDVANGLAMERDFWLGDAFASGGSKGYDHKAMGITAKGAWVSVQRHFAEMGIDAQTDTIRVVGCGDMSGDVFGNGMLLSKAIKLCAAFDHRHIFLDPDPDPAKSWKERDRMFKLPRSSWDDYDKKLISKGGGVFARSQKSIPLTPEVQALLGLSVAEIDPAGLISAILRAPADLLWFGGIGTYVKAAGQNNAEVGDPANDALRVDAEDLRVRAVGEGANLGVTQAARIAFAAKGGRINTDFIDNSAGVDCSDNEVNIKIALNREMAEGRLSQDDRDALLVRMTDDVAALVLEDNRLQALALSIAEKGGAAAVPSLVRIMETFEASGRLDRKVEGLAANDELLRRSAEGSGLTRPELAVLLSTAKLALQDAIEASALPDDPALASDLAAAFPAEMQRDFAGAIADHQLRREIIATKLANRIVNRMGIVHPLELVEEEGCSLGEVAAAFVAVERLLDMKGLWASLDSAGINESIRLSLFSQAASAMASQMADLLRVSPGLAQPGALVARLEPGVDRLTATVDTLLSASVRRQWDALAQQLLDAGAPEALTAAVVRLFKTDGAIGIVDLAERRGDDEVGVTRAFTHLGDALGLDWAQTLAAHMSPADPWERLLVNSLARDFQQMRLSFLAGLPKGDLDAGVSKWLEANGPRVAQFRTTVDRARTIPNPNGAMLSHIAGQARGLLGR</sequence>
<dbReference type="Gene3D" id="3.40.50.720">
    <property type="entry name" value="NAD(P)-binding Rossmann-like Domain"/>
    <property type="match status" value="1"/>
</dbReference>
<dbReference type="InterPro" id="IPR007780">
    <property type="entry name" value="NAD_Glu_DH_bac"/>
</dbReference>
<feature type="domain" description="NAD-specific glutamate dehydrogenase C-terminal" evidence="3">
    <location>
        <begin position="1230"/>
        <end position="1553"/>
    </location>
</feature>
<dbReference type="GO" id="GO:0004352">
    <property type="term" value="F:glutamate dehydrogenase (NAD+) activity"/>
    <property type="evidence" value="ECO:0007669"/>
    <property type="project" value="InterPro"/>
</dbReference>
<evidence type="ECO:0000313" key="8">
    <source>
        <dbReference type="Proteomes" id="UP000076234"/>
    </source>
</evidence>
<gene>
    <name evidence="7" type="ORF">AOA14_08235</name>
</gene>
<dbReference type="Pfam" id="PF21077">
    <property type="entry name" value="GDH_ACT3"/>
    <property type="match status" value="1"/>
</dbReference>
<reference evidence="8" key="1">
    <citation type="submission" date="2015-11" db="EMBL/GenBank/DDBJ databases">
        <title>Complete genome sequence of a polyethylene glycol-degrading strain Sphingopyxis terrae strain 203-1 (NBRC 15098).</title>
        <authorList>
            <person name="Yoshiyuki O."/>
            <person name="Shouta N."/>
            <person name="Nagata Y."/>
            <person name="Numata M."/>
            <person name="Tsuchikane K."/>
            <person name="Hosoyama A."/>
            <person name="Yamazoe A."/>
            <person name="Tsuda M."/>
            <person name="Fujita N."/>
            <person name="Kawai F."/>
        </authorList>
    </citation>
    <scope>NUCLEOTIDE SEQUENCE [LARGE SCALE GENOMIC DNA]</scope>
    <source>
        <strain evidence="8">203-1</strain>
    </source>
</reference>
<feature type="domain" description="NAD-glutamate dehydrogenase N-terminal ACT1" evidence="4">
    <location>
        <begin position="73"/>
        <end position="159"/>
    </location>
</feature>
<dbReference type="EMBL" id="CP013342">
    <property type="protein sequence ID" value="AMU94595.1"/>
    <property type="molecule type" value="Genomic_DNA"/>
</dbReference>
<evidence type="ECO:0000256" key="1">
    <source>
        <dbReference type="ARBA" id="ARBA00023002"/>
    </source>
</evidence>
<dbReference type="GO" id="GO:0004069">
    <property type="term" value="F:L-aspartate:2-oxoglutarate aminotransferase activity"/>
    <property type="evidence" value="ECO:0007669"/>
    <property type="project" value="InterPro"/>
</dbReference>
<evidence type="ECO:0000313" key="7">
    <source>
        <dbReference type="EMBL" id="AMU94595.1"/>
    </source>
</evidence>
<proteinExistence type="predicted"/>